<dbReference type="GeneID" id="25986880"/>
<dbReference type="Proteomes" id="UP000002748">
    <property type="component" value="Unassembled WGS sequence"/>
</dbReference>
<dbReference type="AlphaFoldDB" id="J4UKY9"/>
<dbReference type="PANTHER" id="PTHR31642">
    <property type="entry name" value="TRICHOTHECENE 3-O-ACETYLTRANSFERASE"/>
    <property type="match status" value="1"/>
</dbReference>
<sequence>MVSFQTGVDADEQTADDESTVLLRIRIQPAARAPLTIEPIQIMGISSVVAPNTTALLFYNERLDDGALFDSLQHFLMVYPFLGGKFIFASELGDEKPADAAAYTLRHLRTWIKWGTETDPGMPFTVVQRKDSMAAHQPRFVHNGVTDLTPFHGNALTPPTKGLLADRDTPCGMIQVTHFTDGTSVALSVSHMLADATTAAQMLKDWAAIHRSLAAGKLEIPSRPFHYADVDGQAAGDLNSEFEDPVQTEIESKQDMFRYDGWASGMPIPDHLKAADERQGSPRGKPLPPNSLVFAQDVAYHAVHFSAADLERIHARVQGQAEGFVSIHDAFAAHLWRLMTRARQQTGTLDLNVACDARRRFPRPLPSNTLGMFNTCLGFQGEADVLLGEKGEVWAAQRLRQAIGSFTPETIAAFLHRRAHDLHPMREQICACHPENTIMTTWARAGLEDVDFGKGKPVYTHFHVQAFPGYVCIMRECGEGKKWYEPGLHADLWLEKEAMERFLADPELRR</sequence>
<evidence type="ECO:0000256" key="1">
    <source>
        <dbReference type="ARBA" id="ARBA00022679"/>
    </source>
</evidence>
<dbReference type="KEGG" id="tasa:A1Q1_03367"/>
<gene>
    <name evidence="2" type="ORF">A1Q1_03367</name>
</gene>
<dbReference type="Gene3D" id="3.30.559.10">
    <property type="entry name" value="Chloramphenicol acetyltransferase-like domain"/>
    <property type="match status" value="2"/>
</dbReference>
<dbReference type="VEuPathDB" id="FungiDB:A1Q1_03367"/>
<dbReference type="EMBL" id="ALBS01000022">
    <property type="protein sequence ID" value="EJT52565.1"/>
    <property type="molecule type" value="Genomic_DNA"/>
</dbReference>
<dbReference type="InterPro" id="IPR023213">
    <property type="entry name" value="CAT-like_dom_sf"/>
</dbReference>
<reference evidence="2 3" key="1">
    <citation type="journal article" date="2012" name="Eukaryot. Cell">
        <title>Draft genome sequence of CBS 2479, the standard type strain of Trichosporon asahii.</title>
        <authorList>
            <person name="Yang R.Y."/>
            <person name="Li H.T."/>
            <person name="Zhu H."/>
            <person name="Zhou G.P."/>
            <person name="Wang M."/>
            <person name="Wang L."/>
        </authorList>
    </citation>
    <scope>NUCLEOTIDE SEQUENCE [LARGE SCALE GENOMIC DNA]</scope>
    <source>
        <strain evidence="3">ATCC 90039 / CBS 2479 / JCM 2466 / KCTC 7840 / NCYC 2677 / UAMH 7654</strain>
    </source>
</reference>
<evidence type="ECO:0000313" key="2">
    <source>
        <dbReference type="EMBL" id="EJT52565.1"/>
    </source>
</evidence>
<protein>
    <submittedName>
        <fullName evidence="2">Transferase family protein</fullName>
    </submittedName>
</protein>
<dbReference type="RefSeq" id="XP_014183704.1">
    <property type="nucleotide sequence ID" value="XM_014328229.1"/>
</dbReference>
<organism evidence="2 3">
    <name type="scientific">Trichosporon asahii var. asahii (strain ATCC 90039 / CBS 2479 / JCM 2466 / KCTC 7840 / NBRC 103889/ NCYC 2677 / UAMH 7654)</name>
    <name type="common">Yeast</name>
    <dbReference type="NCBI Taxonomy" id="1186058"/>
    <lineage>
        <taxon>Eukaryota</taxon>
        <taxon>Fungi</taxon>
        <taxon>Dikarya</taxon>
        <taxon>Basidiomycota</taxon>
        <taxon>Agaricomycotina</taxon>
        <taxon>Tremellomycetes</taxon>
        <taxon>Trichosporonales</taxon>
        <taxon>Trichosporonaceae</taxon>
        <taxon>Trichosporon</taxon>
    </lineage>
</organism>
<comment type="caution">
    <text evidence="2">The sequence shown here is derived from an EMBL/GenBank/DDBJ whole genome shotgun (WGS) entry which is preliminary data.</text>
</comment>
<dbReference type="InterPro" id="IPR050317">
    <property type="entry name" value="Plant_Fungal_Acyltransferase"/>
</dbReference>
<dbReference type="GO" id="GO:0016747">
    <property type="term" value="F:acyltransferase activity, transferring groups other than amino-acyl groups"/>
    <property type="evidence" value="ECO:0007669"/>
    <property type="project" value="TreeGrafter"/>
</dbReference>
<dbReference type="OrthoDB" id="444127at2759"/>
<dbReference type="Pfam" id="PF02458">
    <property type="entry name" value="Transferase"/>
    <property type="match status" value="1"/>
</dbReference>
<accession>J4UKY9</accession>
<dbReference type="HOGENOM" id="CLU_534406_0_0_1"/>
<name>J4UKY9_TRIAS</name>
<dbReference type="PANTHER" id="PTHR31642:SF310">
    <property type="entry name" value="FATTY ALCOHOL:CAFFEOYL-COA ACYLTRANSFERASE"/>
    <property type="match status" value="1"/>
</dbReference>
<keyword evidence="1 2" id="KW-0808">Transferase</keyword>
<proteinExistence type="predicted"/>
<evidence type="ECO:0000313" key="3">
    <source>
        <dbReference type="Proteomes" id="UP000002748"/>
    </source>
</evidence>